<reference evidence="3" key="1">
    <citation type="submission" date="2011-06" db="EMBL/GenBank/DDBJ databases">
        <title>Complete genome sequence of Paenibacillus mucilaginosus KNP414.</title>
        <authorList>
            <person name="Wang J."/>
            <person name="Hu S."/>
            <person name="Hu X."/>
            <person name="Zhang B."/>
            <person name="Dong D."/>
            <person name="Zhang S."/>
            <person name="Zhao K."/>
            <person name="Wu D."/>
        </authorList>
    </citation>
    <scope>NUCLEOTIDE SEQUENCE [LARGE SCALE GENOMIC DNA]</scope>
    <source>
        <strain evidence="3">KNP414</strain>
    </source>
</reference>
<dbReference type="CDD" id="cd16896">
    <property type="entry name" value="LT_Slt70-like"/>
    <property type="match status" value="1"/>
</dbReference>
<dbReference type="AlphaFoldDB" id="F8FJA6"/>
<gene>
    <name evidence="2" type="ordered locus">KNP414_01304</name>
</gene>
<dbReference type="Proteomes" id="UP000006620">
    <property type="component" value="Chromosome"/>
</dbReference>
<dbReference type="PANTHER" id="PTHR37423:SF5">
    <property type="entry name" value="SOLUBLE LYTIC MUREIN TRANSGLYCOSYLASE"/>
    <property type="match status" value="1"/>
</dbReference>
<dbReference type="Gene3D" id="1.10.530.10">
    <property type="match status" value="1"/>
</dbReference>
<dbReference type="SUPFAM" id="SSF53955">
    <property type="entry name" value="Lysozyme-like"/>
    <property type="match status" value="1"/>
</dbReference>
<protein>
    <submittedName>
        <fullName evidence="2">Lytic transglycosylase catalytic</fullName>
    </submittedName>
</protein>
<proteinExistence type="predicted"/>
<dbReference type="KEGG" id="pms:KNP414_01304"/>
<accession>F8FJA6</accession>
<organism evidence="2 3">
    <name type="scientific">Paenibacillus mucilaginosus (strain KNP414)</name>
    <dbReference type="NCBI Taxonomy" id="1036673"/>
    <lineage>
        <taxon>Bacteria</taxon>
        <taxon>Bacillati</taxon>
        <taxon>Bacillota</taxon>
        <taxon>Bacilli</taxon>
        <taxon>Bacillales</taxon>
        <taxon>Paenibacillaceae</taxon>
        <taxon>Paenibacillus</taxon>
    </lineage>
</organism>
<name>F8FJA6_PAEMK</name>
<dbReference type="InterPro" id="IPR008258">
    <property type="entry name" value="Transglycosylase_SLT_dom_1"/>
</dbReference>
<dbReference type="RefSeq" id="WP_013915031.1">
    <property type="nucleotide sequence ID" value="NC_015690.1"/>
</dbReference>
<evidence type="ECO:0000259" key="1">
    <source>
        <dbReference type="Pfam" id="PF01464"/>
    </source>
</evidence>
<dbReference type="PATRIC" id="fig|1036673.3.peg.1139"/>
<feature type="domain" description="Transglycosylase SLT" evidence="1">
    <location>
        <begin position="41"/>
        <end position="152"/>
    </location>
</feature>
<dbReference type="EMBL" id="CP002869">
    <property type="protein sequence ID" value="AEI39869.1"/>
    <property type="molecule type" value="Genomic_DNA"/>
</dbReference>
<dbReference type="Pfam" id="PF01464">
    <property type="entry name" value="SLT"/>
    <property type="match status" value="1"/>
</dbReference>
<dbReference type="PANTHER" id="PTHR37423">
    <property type="entry name" value="SOLUBLE LYTIC MUREIN TRANSGLYCOSYLASE-RELATED"/>
    <property type="match status" value="1"/>
</dbReference>
<dbReference type="HOGENOM" id="CLU_065765_7_0_9"/>
<evidence type="ECO:0000313" key="3">
    <source>
        <dbReference type="Proteomes" id="UP000006620"/>
    </source>
</evidence>
<evidence type="ECO:0000313" key="2">
    <source>
        <dbReference type="EMBL" id="AEI39869.1"/>
    </source>
</evidence>
<dbReference type="InterPro" id="IPR023346">
    <property type="entry name" value="Lysozyme-like_dom_sf"/>
</dbReference>
<reference evidence="2 3" key="2">
    <citation type="journal article" date="2013" name="Genome Announc.">
        <title>Genome Sequence of Growth-Improving Paenibacillus mucilaginosus Strain KNP414.</title>
        <authorList>
            <person name="Lu J.J."/>
            <person name="Wang J.F."/>
            <person name="Hu X.F."/>
        </authorList>
    </citation>
    <scope>NUCLEOTIDE SEQUENCE [LARGE SCALE GENOMIC DNA]</scope>
    <source>
        <strain evidence="2 3">KNP414</strain>
    </source>
</reference>
<sequence>MTFWRKKRVFALLLITFVLFLFLSSSFVGRMLYPIRYQEEIRQNAAKYELDPYLIAAVIRVESNYKVDEQSNKGAYGLMQLMPDTSGWIIDKAELPEGYKNRLIEPQISIELGAWYLSWMRKQFAGNMVAVVAGYNAGHGKVSRWLEEKEWDGTMEGVENIPYGETRHYVQRVLYYYHKYQKLYGEG</sequence>